<dbReference type="PANTHER" id="PTHR21461">
    <property type="entry name" value="GLYCOSYLTRANSFERASE FAMILY 92 PROTEIN"/>
    <property type="match status" value="1"/>
</dbReference>
<reference evidence="6" key="1">
    <citation type="submission" date="2021-02" db="EMBL/GenBank/DDBJ databases">
        <authorList>
            <person name="Dougan E. K."/>
            <person name="Rhodes N."/>
            <person name="Thang M."/>
            <person name="Chan C."/>
        </authorList>
    </citation>
    <scope>NUCLEOTIDE SEQUENCE</scope>
</reference>
<evidence type="ECO:0000256" key="2">
    <source>
        <dbReference type="ARBA" id="ARBA00022692"/>
    </source>
</evidence>
<keyword evidence="3" id="KW-1133">Transmembrane helix</keyword>
<accession>A0A813HA36</accession>
<dbReference type="EMBL" id="CAJNNV010017295">
    <property type="protein sequence ID" value="CAE8605041.1"/>
    <property type="molecule type" value="Genomic_DNA"/>
</dbReference>
<evidence type="ECO:0000256" key="3">
    <source>
        <dbReference type="ARBA" id="ARBA00022989"/>
    </source>
</evidence>
<keyword evidence="7" id="KW-1185">Reference proteome</keyword>
<comment type="subcellular location">
    <subcellularLocation>
        <location evidence="1">Membrane</location>
        <topology evidence="1">Single-pass membrane protein</topology>
    </subcellularLocation>
</comment>
<organism evidence="6 7">
    <name type="scientific">Polarella glacialis</name>
    <name type="common">Dinoflagellate</name>
    <dbReference type="NCBI Taxonomy" id="89957"/>
    <lineage>
        <taxon>Eukaryota</taxon>
        <taxon>Sar</taxon>
        <taxon>Alveolata</taxon>
        <taxon>Dinophyceae</taxon>
        <taxon>Suessiales</taxon>
        <taxon>Suessiaceae</taxon>
        <taxon>Polarella</taxon>
    </lineage>
</organism>
<dbReference type="GO" id="GO:0016020">
    <property type="term" value="C:membrane"/>
    <property type="evidence" value="ECO:0007669"/>
    <property type="project" value="UniProtKB-SubCell"/>
</dbReference>
<dbReference type="OrthoDB" id="416888at2759"/>
<name>A0A813HA36_POLGL</name>
<feature type="region of interest" description="Disordered" evidence="4">
    <location>
        <begin position="121"/>
        <end position="142"/>
    </location>
</feature>
<keyword evidence="3" id="KW-0472">Membrane</keyword>
<keyword evidence="2" id="KW-0812">Transmembrane</keyword>
<dbReference type="GO" id="GO:0005737">
    <property type="term" value="C:cytoplasm"/>
    <property type="evidence" value="ECO:0007669"/>
    <property type="project" value="TreeGrafter"/>
</dbReference>
<evidence type="ECO:0008006" key="8">
    <source>
        <dbReference type="Google" id="ProtNLM"/>
    </source>
</evidence>
<comment type="caution">
    <text evidence="6">The sequence shown here is derived from an EMBL/GenBank/DDBJ whole genome shotgun (WGS) entry which is preliminary data.</text>
</comment>
<gene>
    <name evidence="5" type="ORF">PGLA1383_LOCUS23178</name>
    <name evidence="6" type="ORF">PGLA1383_LOCUS50080</name>
</gene>
<proteinExistence type="predicted"/>
<evidence type="ECO:0000256" key="1">
    <source>
        <dbReference type="ARBA" id="ARBA00004167"/>
    </source>
</evidence>
<dbReference type="GO" id="GO:0016757">
    <property type="term" value="F:glycosyltransferase activity"/>
    <property type="evidence" value="ECO:0007669"/>
    <property type="project" value="TreeGrafter"/>
</dbReference>
<evidence type="ECO:0000256" key="4">
    <source>
        <dbReference type="SAM" id="MobiDB-lite"/>
    </source>
</evidence>
<sequence>MSWLERLLGDGVLADRVSMSFETYAKQLQKDTLHISSEADSSCPAATEQRLKRVAAVAQEAEAAAQNAVNSSRQIKINIVHNAHVAIFSEGGQAFACDVLHPLLLMLLFAEAIRPILPSPPPEETWPEVTQAGPAGPAHGSDIQPEESQVIYRFCDDQEVVHRKVGRADLHFLAADVLEVGGEYLLEVLWFASSDDRCVMAGATETGIHGDKAYYSFAHTLPRAHLQHWHCDISTPGISRAGMWPGNSAVTLSFSGFDSVTSCRVPSSVKNLMLQARSPDVSKGTSENFVEGPDPPGVELELKLLSKDSGKGLQPEPLRLCPVRAPLRRRISACTSLLHGADRMHNIMPFLVEDWINYHVMLGIEHFTVYDTDGSYEPYLATFVEHGRVTYHARWPGVLSTKLGLLSAGVKAEHLRPMLTEPQALDACVWHYRHVSDWVVGLHSFEEFLHSPFFSQEFQSQAEAATNEARDTKVLPRLLERWASQVAGKVALFEVFQEVMGGPVSERSTSTLSAWTHKRNRSFEGERGRMGFVFNDAEARPFTWIVDPLNVIQTAIHMAKPRSPDLTVVTLPTDLLRVNHYVNLGSNSSRCSLESTCGVGETCDLAISACNVPDRSILWAEPHVIAMRGGLT</sequence>
<dbReference type="Proteomes" id="UP000654075">
    <property type="component" value="Unassembled WGS sequence"/>
</dbReference>
<evidence type="ECO:0000313" key="5">
    <source>
        <dbReference type="EMBL" id="CAE8605041.1"/>
    </source>
</evidence>
<evidence type="ECO:0000313" key="6">
    <source>
        <dbReference type="EMBL" id="CAE8634430.1"/>
    </source>
</evidence>
<protein>
    <recommendedName>
        <fullName evidence="8">Glycosyltransferase family 92 protein</fullName>
    </recommendedName>
</protein>
<dbReference type="EMBL" id="CAJNNV010031011">
    <property type="protein sequence ID" value="CAE8634430.1"/>
    <property type="molecule type" value="Genomic_DNA"/>
</dbReference>
<evidence type="ECO:0000313" key="7">
    <source>
        <dbReference type="Proteomes" id="UP000654075"/>
    </source>
</evidence>
<dbReference type="AlphaFoldDB" id="A0A813HA36"/>
<dbReference type="PANTHER" id="PTHR21461:SF12">
    <property type="entry name" value="GALACTAN BETA-1,4-GALACTOSYLTRANSFERASE GALS2"/>
    <property type="match status" value="1"/>
</dbReference>